<dbReference type="PANTHER" id="PTHR43581:SF2">
    <property type="entry name" value="EXCINUCLEASE ATPASE SUBUNIT"/>
    <property type="match status" value="1"/>
</dbReference>
<gene>
    <name evidence="2" type="ORF">FHR36_007214</name>
</gene>
<keyword evidence="2" id="KW-0547">Nucleotide-binding</keyword>
<dbReference type="Gene3D" id="3.40.50.300">
    <property type="entry name" value="P-loop containing nucleotide triphosphate hydrolases"/>
    <property type="match status" value="1"/>
</dbReference>
<dbReference type="SUPFAM" id="SSF52540">
    <property type="entry name" value="P-loop containing nucleoside triphosphate hydrolases"/>
    <property type="match status" value="1"/>
</dbReference>
<proteinExistence type="predicted"/>
<dbReference type="InterPro" id="IPR051396">
    <property type="entry name" value="Bact_Antivir_Def_Nuclease"/>
</dbReference>
<name>A0ABT1J987_9ACTN</name>
<dbReference type="InterPro" id="IPR003593">
    <property type="entry name" value="AAA+_ATPase"/>
</dbReference>
<feature type="domain" description="AAA+ ATPase" evidence="1">
    <location>
        <begin position="37"/>
        <end position="500"/>
    </location>
</feature>
<dbReference type="InterPro" id="IPR027417">
    <property type="entry name" value="P-loop_NTPase"/>
</dbReference>
<dbReference type="Pfam" id="PF13304">
    <property type="entry name" value="AAA_21"/>
    <property type="match status" value="2"/>
</dbReference>
<accession>A0ABT1J987</accession>
<evidence type="ECO:0000313" key="2">
    <source>
        <dbReference type="EMBL" id="MCP2314015.1"/>
    </source>
</evidence>
<dbReference type="CDD" id="cd00267">
    <property type="entry name" value="ABC_ATPase"/>
    <property type="match status" value="1"/>
</dbReference>
<organism evidence="2 3">
    <name type="scientific">Kitasatospora paracochleata</name>
    <dbReference type="NCBI Taxonomy" id="58354"/>
    <lineage>
        <taxon>Bacteria</taxon>
        <taxon>Bacillati</taxon>
        <taxon>Actinomycetota</taxon>
        <taxon>Actinomycetes</taxon>
        <taxon>Kitasatosporales</taxon>
        <taxon>Streptomycetaceae</taxon>
        <taxon>Kitasatospora</taxon>
    </lineage>
</organism>
<dbReference type="PANTHER" id="PTHR43581">
    <property type="entry name" value="ATP/GTP PHOSPHATASE"/>
    <property type="match status" value="1"/>
</dbReference>
<evidence type="ECO:0000259" key="1">
    <source>
        <dbReference type="SMART" id="SM00382"/>
    </source>
</evidence>
<keyword evidence="2" id="KW-0067">ATP-binding</keyword>
<sequence length="510" mass="56234">MKPPLSTLISAVEVEDLFGRYSYEMSFGSSESSGSRARRLTLIYGSNGSGKTTVLRLLWHTLSPSDSNGHRTSIAKTPFKSFSVHLTTGDEIRLSKIDGLYGNFVAKVRSGGKQTVEQYYYLNPDGDNVIAVPRSLVSRRADQLKIDLGPDAAEWEIRAMRDLEIRRHARRSAGDDAFVAYLKSLDAAPYLLADDRQIYGDKIARSRDEDRHFRIAIESGRVIENEAPGSSRGVTEELATAISRANEMIQQQALSGGFQGSSRSNNAYVEILKRAALTDLSKSDETTRDMLIRRIEDLADETLAYSKYGLLPEIDRDVFVDAIKAVPSTKVTVVEDVLTPFIDAQRARLEALANTLNLVRTFTSEMNRFFQSSGKAVTYGRAEGIEVHTTVAGAVPSAPKPLGRRRGDLDRSLLAPEQLSSGERQILLLLLNTILARENTRVFLIDEPELSLNVKWQRQLMDALLACTEGSAVQFIVATHSIEVLTGHKSSIARMVPLGNSAATLPLGEE</sequence>
<dbReference type="GO" id="GO:0005524">
    <property type="term" value="F:ATP binding"/>
    <property type="evidence" value="ECO:0007669"/>
    <property type="project" value="UniProtKB-KW"/>
</dbReference>
<dbReference type="SMART" id="SM00382">
    <property type="entry name" value="AAA"/>
    <property type="match status" value="1"/>
</dbReference>
<reference evidence="2 3" key="1">
    <citation type="submission" date="2022-06" db="EMBL/GenBank/DDBJ databases">
        <title>Sequencing the genomes of 1000 actinobacteria strains.</title>
        <authorList>
            <person name="Klenk H.-P."/>
        </authorList>
    </citation>
    <scope>NUCLEOTIDE SEQUENCE [LARGE SCALE GENOMIC DNA]</scope>
    <source>
        <strain evidence="2 3">DSM 41656</strain>
    </source>
</reference>
<evidence type="ECO:0000313" key="3">
    <source>
        <dbReference type="Proteomes" id="UP001206483"/>
    </source>
</evidence>
<keyword evidence="3" id="KW-1185">Reference proteome</keyword>
<dbReference type="InterPro" id="IPR003959">
    <property type="entry name" value="ATPase_AAA_core"/>
</dbReference>
<dbReference type="EMBL" id="JAMZDX010000008">
    <property type="protein sequence ID" value="MCP2314015.1"/>
    <property type="molecule type" value="Genomic_DNA"/>
</dbReference>
<dbReference type="Proteomes" id="UP001206483">
    <property type="component" value="Unassembled WGS sequence"/>
</dbReference>
<dbReference type="RefSeq" id="WP_253804351.1">
    <property type="nucleotide sequence ID" value="NZ_BAAAUB010000131.1"/>
</dbReference>
<comment type="caution">
    <text evidence="2">The sequence shown here is derived from an EMBL/GenBank/DDBJ whole genome shotgun (WGS) entry which is preliminary data.</text>
</comment>
<protein>
    <submittedName>
        <fullName evidence="2">Energy-coupling factor transporter ATP-binding protein EcfA2</fullName>
    </submittedName>
</protein>